<dbReference type="InterPro" id="IPR027443">
    <property type="entry name" value="IPNS-like_sf"/>
</dbReference>
<dbReference type="Pfam" id="PF03171">
    <property type="entry name" value="2OG-FeII_Oxy"/>
    <property type="match status" value="1"/>
</dbReference>
<dbReference type="GO" id="GO:0046872">
    <property type="term" value="F:metal ion binding"/>
    <property type="evidence" value="ECO:0007669"/>
    <property type="project" value="UniProtKB-KW"/>
</dbReference>
<dbReference type="PANTHER" id="PTHR10209">
    <property type="entry name" value="OXIDOREDUCTASE, 2OG-FE II OXYGENASE FAMILY PROTEIN"/>
    <property type="match status" value="1"/>
</dbReference>
<evidence type="ECO:0000313" key="9">
    <source>
        <dbReference type="Proteomes" id="UP000823749"/>
    </source>
</evidence>
<dbReference type="EMBL" id="JACTNZ010000009">
    <property type="protein sequence ID" value="KAG5532084.1"/>
    <property type="molecule type" value="Genomic_DNA"/>
</dbReference>
<evidence type="ECO:0000256" key="5">
    <source>
        <dbReference type="RuleBase" id="RU003682"/>
    </source>
</evidence>
<gene>
    <name evidence="8" type="ORF">RHGRI_026634</name>
</gene>
<feature type="domain" description="Fe2OG dioxygenase" evidence="7">
    <location>
        <begin position="202"/>
        <end position="308"/>
    </location>
</feature>
<evidence type="ECO:0000313" key="8">
    <source>
        <dbReference type="EMBL" id="KAG5532084.1"/>
    </source>
</evidence>
<comment type="similarity">
    <text evidence="1 5">Belongs to the iron/ascorbate-dependent oxidoreductase family.</text>
</comment>
<dbReference type="InterPro" id="IPR044861">
    <property type="entry name" value="IPNS-like_FE2OG_OXY"/>
</dbReference>
<protein>
    <recommendedName>
        <fullName evidence="7">Fe2OG dioxygenase domain-containing protein</fullName>
    </recommendedName>
</protein>
<dbReference type="AlphaFoldDB" id="A0AAV6IZS7"/>
<keyword evidence="4 5" id="KW-0408">Iron</keyword>
<evidence type="ECO:0000259" key="7">
    <source>
        <dbReference type="PROSITE" id="PS51471"/>
    </source>
</evidence>
<keyword evidence="6" id="KW-1133">Transmembrane helix</keyword>
<evidence type="ECO:0000256" key="2">
    <source>
        <dbReference type="ARBA" id="ARBA00022723"/>
    </source>
</evidence>
<evidence type="ECO:0000256" key="3">
    <source>
        <dbReference type="ARBA" id="ARBA00023002"/>
    </source>
</evidence>
<dbReference type="Proteomes" id="UP000823749">
    <property type="component" value="Chromosome 9"/>
</dbReference>
<dbReference type="PANTHER" id="PTHR10209:SF751">
    <property type="entry name" value="OS06G0255100 PROTEIN"/>
    <property type="match status" value="1"/>
</dbReference>
<dbReference type="GO" id="GO:0051213">
    <property type="term" value="F:dioxygenase activity"/>
    <property type="evidence" value="ECO:0007669"/>
    <property type="project" value="UniProtKB-ARBA"/>
</dbReference>
<dbReference type="PROSITE" id="PS51471">
    <property type="entry name" value="FE2OG_OXY"/>
    <property type="match status" value="1"/>
</dbReference>
<dbReference type="FunFam" id="2.60.120.330:FF:000026">
    <property type="entry name" value="DIBOA-glucoside dioxygenase BX6"/>
    <property type="match status" value="1"/>
</dbReference>
<dbReference type="Pfam" id="PF14226">
    <property type="entry name" value="DIOX_N"/>
    <property type="match status" value="1"/>
</dbReference>
<evidence type="ECO:0000256" key="1">
    <source>
        <dbReference type="ARBA" id="ARBA00008056"/>
    </source>
</evidence>
<sequence length="442" mass="49417">MSSSSLTLTSDPHHPHQDYDRLKEVKQFDDSKLGVKGLLDSGLASSSSIPLIFHHPPDSQPGPISHTRPTHTHHSIPIVDFSAPKPILTDQITRAASTVGFFQITNHGIPLHVIQRTLAAVKSFNELPADIKTAHYHREMGRGVTFSTNVDLYQSKAASWRDTLQMRVSPVLPNPSDIPEVVREEVLGFLSEGLGVEEGRLKEMTCLEGRTMAAHYYPYCPRPDLTYGLTSHTDPGVVTVLVQNEVVGLQVKVGEEWVDVELVEGAVVINIGDILQIISNDEYKSVEHRVLANPLQEPRVSVAVFCNPSNRDGLFGPLPELVSQEKPARYRQFTLSDYMQRKEGKMTTSWTDSNPGRRFIGCERYGQPGACGYFNWFDPPMCDRAKVVIPGLLRSLGRHETEKTRDDAEIKRLRNMNNVLFAALVATWCLFVPCALMVWLNK</sequence>
<keyword evidence="6" id="KW-0812">Transmembrane</keyword>
<feature type="transmembrane region" description="Helical" evidence="6">
    <location>
        <begin position="419"/>
        <end position="440"/>
    </location>
</feature>
<dbReference type="InterPro" id="IPR005123">
    <property type="entry name" value="Oxoglu/Fe-dep_dioxygenase_dom"/>
</dbReference>
<evidence type="ECO:0000256" key="4">
    <source>
        <dbReference type="ARBA" id="ARBA00023004"/>
    </source>
</evidence>
<proteinExistence type="inferred from homology"/>
<keyword evidence="9" id="KW-1185">Reference proteome</keyword>
<dbReference type="GO" id="GO:0016705">
    <property type="term" value="F:oxidoreductase activity, acting on paired donors, with incorporation or reduction of molecular oxygen"/>
    <property type="evidence" value="ECO:0007669"/>
    <property type="project" value="UniProtKB-ARBA"/>
</dbReference>
<keyword evidence="6" id="KW-0472">Membrane</keyword>
<accession>A0AAV6IZS7</accession>
<reference evidence="8" key="1">
    <citation type="submission" date="2020-08" db="EMBL/GenBank/DDBJ databases">
        <title>Plant Genome Project.</title>
        <authorList>
            <person name="Zhang R.-G."/>
        </authorList>
    </citation>
    <scope>NUCLEOTIDE SEQUENCE</scope>
    <source>
        <strain evidence="8">WSP0</strain>
        <tissue evidence="8">Leaf</tissue>
    </source>
</reference>
<organism evidence="8 9">
    <name type="scientific">Rhododendron griersonianum</name>
    <dbReference type="NCBI Taxonomy" id="479676"/>
    <lineage>
        <taxon>Eukaryota</taxon>
        <taxon>Viridiplantae</taxon>
        <taxon>Streptophyta</taxon>
        <taxon>Embryophyta</taxon>
        <taxon>Tracheophyta</taxon>
        <taxon>Spermatophyta</taxon>
        <taxon>Magnoliopsida</taxon>
        <taxon>eudicotyledons</taxon>
        <taxon>Gunneridae</taxon>
        <taxon>Pentapetalae</taxon>
        <taxon>asterids</taxon>
        <taxon>Ericales</taxon>
        <taxon>Ericaceae</taxon>
        <taxon>Ericoideae</taxon>
        <taxon>Rhodoreae</taxon>
        <taxon>Rhododendron</taxon>
    </lineage>
</organism>
<name>A0AAV6IZS7_9ERIC</name>
<evidence type="ECO:0000256" key="6">
    <source>
        <dbReference type="SAM" id="Phobius"/>
    </source>
</evidence>
<dbReference type="Gene3D" id="2.60.120.330">
    <property type="entry name" value="B-lactam Antibiotic, Isopenicillin N Synthase, Chain"/>
    <property type="match status" value="1"/>
</dbReference>
<comment type="caution">
    <text evidence="8">The sequence shown here is derived from an EMBL/GenBank/DDBJ whole genome shotgun (WGS) entry which is preliminary data.</text>
</comment>
<dbReference type="InterPro" id="IPR026992">
    <property type="entry name" value="DIOX_N"/>
</dbReference>
<keyword evidence="2 5" id="KW-0479">Metal-binding</keyword>
<dbReference type="SUPFAM" id="SSF51197">
    <property type="entry name" value="Clavaminate synthase-like"/>
    <property type="match status" value="1"/>
</dbReference>
<keyword evidence="3 5" id="KW-0560">Oxidoreductase</keyword>